<dbReference type="InParanoid" id="A0A2K1INU0"/>
<dbReference type="EMBL" id="ABEU02000022">
    <property type="protein sequence ID" value="PNR30946.1"/>
    <property type="molecule type" value="Genomic_DNA"/>
</dbReference>
<feature type="chain" id="PRO_5036318901" evidence="1">
    <location>
        <begin position="17"/>
        <end position="105"/>
    </location>
</feature>
<sequence>MRTFLCLGPWWWKKSALHLSPTLVHLGDTKVSEGSIAITLLMLLNASVRSCGVRSRHRSPLSWAQIGLQWRGRCARWCRCECITDGGGVDAIGLQKSLCVRLQLF</sequence>
<name>A0A2K1INU0_PHYPA</name>
<evidence type="ECO:0000313" key="2">
    <source>
        <dbReference type="EMBL" id="PNR30946.1"/>
    </source>
</evidence>
<keyword evidence="4" id="KW-1185">Reference proteome</keyword>
<evidence type="ECO:0000313" key="4">
    <source>
        <dbReference type="Proteomes" id="UP000006727"/>
    </source>
</evidence>
<gene>
    <name evidence="2" type="ORF">PHYPA_027262</name>
</gene>
<reference evidence="3" key="3">
    <citation type="submission" date="2020-12" db="UniProtKB">
        <authorList>
            <consortium name="EnsemblPlants"/>
        </authorList>
    </citation>
    <scope>IDENTIFICATION</scope>
</reference>
<dbReference type="EnsemblPlants" id="Pp3c22_17370V3.1">
    <property type="protein sequence ID" value="Pp3c22_17370V3.1"/>
    <property type="gene ID" value="Pp3c22_17370"/>
</dbReference>
<evidence type="ECO:0000256" key="1">
    <source>
        <dbReference type="SAM" id="SignalP"/>
    </source>
</evidence>
<reference evidence="2 4" key="2">
    <citation type="journal article" date="2018" name="Plant J.">
        <title>The Physcomitrella patens chromosome-scale assembly reveals moss genome structure and evolution.</title>
        <authorList>
            <person name="Lang D."/>
            <person name="Ullrich K.K."/>
            <person name="Murat F."/>
            <person name="Fuchs J."/>
            <person name="Jenkins J."/>
            <person name="Haas F.B."/>
            <person name="Piednoel M."/>
            <person name="Gundlach H."/>
            <person name="Van Bel M."/>
            <person name="Meyberg R."/>
            <person name="Vives C."/>
            <person name="Morata J."/>
            <person name="Symeonidi A."/>
            <person name="Hiss M."/>
            <person name="Muchero W."/>
            <person name="Kamisugi Y."/>
            <person name="Saleh O."/>
            <person name="Blanc G."/>
            <person name="Decker E.L."/>
            <person name="van Gessel N."/>
            <person name="Grimwood J."/>
            <person name="Hayes R.D."/>
            <person name="Graham S.W."/>
            <person name="Gunter L.E."/>
            <person name="McDaniel S.F."/>
            <person name="Hoernstein S.N.W."/>
            <person name="Larsson A."/>
            <person name="Li F.W."/>
            <person name="Perroud P.F."/>
            <person name="Phillips J."/>
            <person name="Ranjan P."/>
            <person name="Rokshar D.S."/>
            <person name="Rothfels C.J."/>
            <person name="Schneider L."/>
            <person name="Shu S."/>
            <person name="Stevenson D.W."/>
            <person name="Thummler F."/>
            <person name="Tillich M."/>
            <person name="Villarreal Aguilar J.C."/>
            <person name="Widiez T."/>
            <person name="Wong G.K."/>
            <person name="Wymore A."/>
            <person name="Zhang Y."/>
            <person name="Zimmer A.D."/>
            <person name="Quatrano R.S."/>
            <person name="Mayer K.F.X."/>
            <person name="Goodstein D."/>
            <person name="Casacuberta J.M."/>
            <person name="Vandepoele K."/>
            <person name="Reski R."/>
            <person name="Cuming A.C."/>
            <person name="Tuskan G.A."/>
            <person name="Maumus F."/>
            <person name="Salse J."/>
            <person name="Schmutz J."/>
            <person name="Rensing S.A."/>
        </authorList>
    </citation>
    <scope>NUCLEOTIDE SEQUENCE [LARGE SCALE GENOMIC DNA]</scope>
    <source>
        <strain evidence="3 4">cv. Gransden 2004</strain>
    </source>
</reference>
<dbReference type="Gramene" id="Pp3c22_17370V3.1">
    <property type="protein sequence ID" value="Pp3c22_17370V3.1"/>
    <property type="gene ID" value="Pp3c22_17370"/>
</dbReference>
<accession>A0A2K1INU0</accession>
<feature type="signal peptide" evidence="1">
    <location>
        <begin position="1"/>
        <end position="16"/>
    </location>
</feature>
<organism evidence="2">
    <name type="scientific">Physcomitrium patens</name>
    <name type="common">Spreading-leaved earth moss</name>
    <name type="synonym">Physcomitrella patens</name>
    <dbReference type="NCBI Taxonomy" id="3218"/>
    <lineage>
        <taxon>Eukaryota</taxon>
        <taxon>Viridiplantae</taxon>
        <taxon>Streptophyta</taxon>
        <taxon>Embryophyta</taxon>
        <taxon>Bryophyta</taxon>
        <taxon>Bryophytina</taxon>
        <taxon>Bryopsida</taxon>
        <taxon>Funariidae</taxon>
        <taxon>Funariales</taxon>
        <taxon>Funariaceae</taxon>
        <taxon>Physcomitrium</taxon>
    </lineage>
</organism>
<dbReference type="AlphaFoldDB" id="A0A2K1INU0"/>
<evidence type="ECO:0000313" key="3">
    <source>
        <dbReference type="EnsemblPlants" id="Pp3c22_17370V3.1"/>
    </source>
</evidence>
<protein>
    <submittedName>
        <fullName evidence="2 3">Uncharacterized protein</fullName>
    </submittedName>
</protein>
<dbReference type="Proteomes" id="UP000006727">
    <property type="component" value="Chromosome 22"/>
</dbReference>
<proteinExistence type="predicted"/>
<reference evidence="2 4" key="1">
    <citation type="journal article" date="2008" name="Science">
        <title>The Physcomitrella genome reveals evolutionary insights into the conquest of land by plants.</title>
        <authorList>
            <person name="Rensing S."/>
            <person name="Lang D."/>
            <person name="Zimmer A."/>
            <person name="Terry A."/>
            <person name="Salamov A."/>
            <person name="Shapiro H."/>
            <person name="Nishiyama T."/>
            <person name="Perroud P.-F."/>
            <person name="Lindquist E."/>
            <person name="Kamisugi Y."/>
            <person name="Tanahashi T."/>
            <person name="Sakakibara K."/>
            <person name="Fujita T."/>
            <person name="Oishi K."/>
            <person name="Shin-I T."/>
            <person name="Kuroki Y."/>
            <person name="Toyoda A."/>
            <person name="Suzuki Y."/>
            <person name="Hashimoto A."/>
            <person name="Yamaguchi K."/>
            <person name="Sugano A."/>
            <person name="Kohara Y."/>
            <person name="Fujiyama A."/>
            <person name="Anterola A."/>
            <person name="Aoki S."/>
            <person name="Ashton N."/>
            <person name="Barbazuk W.B."/>
            <person name="Barker E."/>
            <person name="Bennetzen J."/>
            <person name="Bezanilla M."/>
            <person name="Blankenship R."/>
            <person name="Cho S.H."/>
            <person name="Dutcher S."/>
            <person name="Estelle M."/>
            <person name="Fawcett J.A."/>
            <person name="Gundlach H."/>
            <person name="Hanada K."/>
            <person name="Heyl A."/>
            <person name="Hicks K.A."/>
            <person name="Hugh J."/>
            <person name="Lohr M."/>
            <person name="Mayer K."/>
            <person name="Melkozernov A."/>
            <person name="Murata T."/>
            <person name="Nelson D."/>
            <person name="Pils B."/>
            <person name="Prigge M."/>
            <person name="Reiss B."/>
            <person name="Renner T."/>
            <person name="Rombauts S."/>
            <person name="Rushton P."/>
            <person name="Sanderfoot A."/>
            <person name="Schween G."/>
            <person name="Shiu S.-H."/>
            <person name="Stueber K."/>
            <person name="Theodoulou F.L."/>
            <person name="Tu H."/>
            <person name="Van de Peer Y."/>
            <person name="Verrier P.J."/>
            <person name="Waters E."/>
            <person name="Wood A."/>
            <person name="Yang L."/>
            <person name="Cove D."/>
            <person name="Cuming A."/>
            <person name="Hasebe M."/>
            <person name="Lucas S."/>
            <person name="Mishler D.B."/>
            <person name="Reski R."/>
            <person name="Grigoriev I."/>
            <person name="Quatrano R.S."/>
            <person name="Boore J.L."/>
        </authorList>
    </citation>
    <scope>NUCLEOTIDE SEQUENCE [LARGE SCALE GENOMIC DNA]</scope>
    <source>
        <strain evidence="3 4">cv. Gransden 2004</strain>
    </source>
</reference>
<keyword evidence="1" id="KW-0732">Signal</keyword>